<dbReference type="Pfam" id="PF13412">
    <property type="entry name" value="HTH_24"/>
    <property type="match status" value="1"/>
</dbReference>
<evidence type="ECO:0000313" key="3">
    <source>
        <dbReference type="EMBL" id="GAA1540560.1"/>
    </source>
</evidence>
<dbReference type="InterPro" id="IPR000485">
    <property type="entry name" value="AsnC-type_HTH_dom"/>
</dbReference>
<dbReference type="InterPro" id="IPR000600">
    <property type="entry name" value="ROK"/>
</dbReference>
<dbReference type="Pfam" id="PF00480">
    <property type="entry name" value="ROK"/>
    <property type="match status" value="1"/>
</dbReference>
<dbReference type="InterPro" id="IPR011991">
    <property type="entry name" value="ArsR-like_HTH"/>
</dbReference>
<organism evidence="3 4">
    <name type="scientific">Dactylosporangium maewongense</name>
    <dbReference type="NCBI Taxonomy" id="634393"/>
    <lineage>
        <taxon>Bacteria</taxon>
        <taxon>Bacillati</taxon>
        <taxon>Actinomycetota</taxon>
        <taxon>Actinomycetes</taxon>
        <taxon>Micromonosporales</taxon>
        <taxon>Micromonosporaceae</taxon>
        <taxon>Dactylosporangium</taxon>
    </lineage>
</organism>
<dbReference type="PANTHER" id="PTHR18964">
    <property type="entry name" value="ROK (REPRESSOR, ORF, KINASE) FAMILY"/>
    <property type="match status" value="1"/>
</dbReference>
<sequence>MRFVDLVRSVTDEHVLRALMEHRRLTRAELATAIGISKPTAGESVRRLEERGLVSDTGERTPGGRGRGRVGSYYALAPGVGLALAVTIAPEGVVAACLNAHGDTLARDTRPIGRPAHPDQVAAALRAAVSAVSSAASAFAADVPAAGATSAATASDAGGAPGAVGASGAAGAPGVPGASGGAGGSGGGGGGPVRVAVVGAADPVDRATGRLVQLPDAPFLVGELDPVAVLTPFVAGPVIVDNDVNWLARAERDRAGDRGDFAYLYLGEGLGCAIVNDGEIRRGRTGLAGEIAHLVTTGPQGRAVRFIELFAELGLRRDGSTAIDVDRLLDRCTPGSPAATAVCDAVAGVVAATVALADPQEVVIGGTWGPALIEGIRAATARTPRPVDLRPATVTTDPVLTGVRAEALAGLRAAITAAAL</sequence>
<reference evidence="3 4" key="1">
    <citation type="journal article" date="2019" name="Int. J. Syst. Evol. Microbiol.">
        <title>The Global Catalogue of Microorganisms (GCM) 10K type strain sequencing project: providing services to taxonomists for standard genome sequencing and annotation.</title>
        <authorList>
            <consortium name="The Broad Institute Genomics Platform"/>
            <consortium name="The Broad Institute Genome Sequencing Center for Infectious Disease"/>
            <person name="Wu L."/>
            <person name="Ma J."/>
        </authorList>
    </citation>
    <scope>NUCLEOTIDE SEQUENCE [LARGE SCALE GENOMIC DNA]</scope>
    <source>
        <strain evidence="3 4">JCM 15933</strain>
    </source>
</reference>
<evidence type="ECO:0000313" key="4">
    <source>
        <dbReference type="Proteomes" id="UP001501470"/>
    </source>
</evidence>
<dbReference type="CDD" id="cd23763">
    <property type="entry name" value="ASKHA_ATPase_ROK"/>
    <property type="match status" value="1"/>
</dbReference>
<dbReference type="Gene3D" id="3.30.420.40">
    <property type="match status" value="2"/>
</dbReference>
<dbReference type="CDD" id="cd00090">
    <property type="entry name" value="HTH_ARSR"/>
    <property type="match status" value="1"/>
</dbReference>
<keyword evidence="4" id="KW-1185">Reference proteome</keyword>
<evidence type="ECO:0000256" key="1">
    <source>
        <dbReference type="ARBA" id="ARBA00006479"/>
    </source>
</evidence>
<dbReference type="InterPro" id="IPR036388">
    <property type="entry name" value="WH-like_DNA-bd_sf"/>
</dbReference>
<dbReference type="InterPro" id="IPR043129">
    <property type="entry name" value="ATPase_NBD"/>
</dbReference>
<protein>
    <recommendedName>
        <fullName evidence="2">HTH cro/C1-type domain-containing protein</fullName>
    </recommendedName>
</protein>
<evidence type="ECO:0000259" key="2">
    <source>
        <dbReference type="PROSITE" id="PS50943"/>
    </source>
</evidence>
<dbReference type="SUPFAM" id="SSF53067">
    <property type="entry name" value="Actin-like ATPase domain"/>
    <property type="match status" value="1"/>
</dbReference>
<dbReference type="PRINTS" id="PR00033">
    <property type="entry name" value="HTHASNC"/>
</dbReference>
<name>A0ABN2BH89_9ACTN</name>
<dbReference type="InterPro" id="IPR036390">
    <property type="entry name" value="WH_DNA-bd_sf"/>
</dbReference>
<comment type="similarity">
    <text evidence="1">Belongs to the ROK (NagC/XylR) family.</text>
</comment>
<feature type="domain" description="HTH cro/C1-type" evidence="2">
    <location>
        <begin position="16"/>
        <end position="40"/>
    </location>
</feature>
<dbReference type="SUPFAM" id="SSF46785">
    <property type="entry name" value="Winged helix' DNA-binding domain"/>
    <property type="match status" value="1"/>
</dbReference>
<proteinExistence type="inferred from homology"/>
<dbReference type="PANTHER" id="PTHR18964:SF149">
    <property type="entry name" value="BIFUNCTIONAL UDP-N-ACETYLGLUCOSAMINE 2-EPIMERASE_N-ACETYLMANNOSAMINE KINASE"/>
    <property type="match status" value="1"/>
</dbReference>
<accession>A0ABN2BH89</accession>
<comment type="caution">
    <text evidence="3">The sequence shown here is derived from an EMBL/GenBank/DDBJ whole genome shotgun (WGS) entry which is preliminary data.</text>
</comment>
<dbReference type="Gene3D" id="1.10.10.10">
    <property type="entry name" value="Winged helix-like DNA-binding domain superfamily/Winged helix DNA-binding domain"/>
    <property type="match status" value="1"/>
</dbReference>
<gene>
    <name evidence="3" type="ORF">GCM10009827_069860</name>
</gene>
<dbReference type="InterPro" id="IPR001387">
    <property type="entry name" value="Cro/C1-type_HTH"/>
</dbReference>
<dbReference type="Proteomes" id="UP001501470">
    <property type="component" value="Unassembled WGS sequence"/>
</dbReference>
<dbReference type="EMBL" id="BAAAQD010000016">
    <property type="protein sequence ID" value="GAA1540560.1"/>
    <property type="molecule type" value="Genomic_DNA"/>
</dbReference>
<dbReference type="PROSITE" id="PS50943">
    <property type="entry name" value="HTH_CROC1"/>
    <property type="match status" value="1"/>
</dbReference>